<feature type="transmembrane region" description="Helical" evidence="1">
    <location>
        <begin position="86"/>
        <end position="109"/>
    </location>
</feature>
<feature type="transmembrane region" description="Helical" evidence="1">
    <location>
        <begin position="375"/>
        <end position="401"/>
    </location>
</feature>
<feature type="transmembrane region" description="Helical" evidence="1">
    <location>
        <begin position="166"/>
        <end position="192"/>
    </location>
</feature>
<name>A0A2S9J610_9SPHI</name>
<proteinExistence type="predicted"/>
<keyword evidence="3" id="KW-1185">Reference proteome</keyword>
<keyword evidence="1" id="KW-0472">Membrane</keyword>
<dbReference type="Proteomes" id="UP000239711">
    <property type="component" value="Unassembled WGS sequence"/>
</dbReference>
<accession>A0A2S9J610</accession>
<evidence type="ECO:0008006" key="4">
    <source>
        <dbReference type="Google" id="ProtNLM"/>
    </source>
</evidence>
<feature type="transmembrane region" description="Helical" evidence="1">
    <location>
        <begin position="254"/>
        <end position="274"/>
    </location>
</feature>
<feature type="transmembrane region" description="Helical" evidence="1">
    <location>
        <begin position="342"/>
        <end position="363"/>
    </location>
</feature>
<evidence type="ECO:0000256" key="1">
    <source>
        <dbReference type="SAM" id="Phobius"/>
    </source>
</evidence>
<sequence length="423" mass="48108">MMRILFYFLIGIMVSFYLFPVGFTFLPSSINTKMLLALLGGAIFGYNTIQRRNFSVSRGILGAIGFAVFFSLICFVATDINHTSDYAYVGYVGSFFTWLASAYAICVLIKVMHGETSFRLLVLYLAGVCFTQCVLALLIDNIESFKILVDSYVNQGQEFYNEVDRLYGIGAALDSAGIRFAVVLLLIVALICHEQSVRKSTGSIVLLLLAFFTIAIVGNAISRTTIIGVVSAMLYFIFFSGLFRLNIRFSALRLGIWFGITLFVAVGLSTFLYYTNDEFHNHMRFAFEGFFNLVEKGEWSTGSTDKLNREMWIWPQDTKTWIIGSGLFDSFIYGTDIGYCRFILYCGLIGFSVFAAFFVYNGLFFMHRWPKYAMVFLVFIVMTFVFWIKVATDIFFIYALFYCLDEFINEKAPEPLTYKTFAA</sequence>
<evidence type="ECO:0000313" key="3">
    <source>
        <dbReference type="Proteomes" id="UP000239711"/>
    </source>
</evidence>
<feature type="transmembrane region" description="Helical" evidence="1">
    <location>
        <begin position="227"/>
        <end position="247"/>
    </location>
</feature>
<dbReference type="EMBL" id="PVBQ01000004">
    <property type="protein sequence ID" value="PRD48215.1"/>
    <property type="molecule type" value="Genomic_DNA"/>
</dbReference>
<feature type="transmembrane region" description="Helical" evidence="1">
    <location>
        <begin position="5"/>
        <end position="26"/>
    </location>
</feature>
<comment type="caution">
    <text evidence="2">The sequence shown here is derived from an EMBL/GenBank/DDBJ whole genome shotgun (WGS) entry which is preliminary data.</text>
</comment>
<reference evidence="2 3" key="1">
    <citation type="submission" date="2018-02" db="EMBL/GenBank/DDBJ databases">
        <title>The draft genome of Sphingobacterium sp. 5JN-11.</title>
        <authorList>
            <person name="Liu L."/>
            <person name="Li L."/>
            <person name="Liang L."/>
            <person name="Zhang X."/>
            <person name="Wang T."/>
        </authorList>
    </citation>
    <scope>NUCLEOTIDE SEQUENCE [LARGE SCALE GENOMIC DNA]</scope>
    <source>
        <strain evidence="2 3">5JN-11</strain>
    </source>
</reference>
<protein>
    <recommendedName>
        <fullName evidence="4">O-antigen ligase domain-containing protein</fullName>
    </recommendedName>
</protein>
<feature type="transmembrane region" description="Helical" evidence="1">
    <location>
        <begin position="121"/>
        <end position="139"/>
    </location>
</feature>
<feature type="transmembrane region" description="Helical" evidence="1">
    <location>
        <begin position="204"/>
        <end position="221"/>
    </location>
</feature>
<dbReference type="OrthoDB" id="703085at2"/>
<feature type="transmembrane region" description="Helical" evidence="1">
    <location>
        <begin position="61"/>
        <end position="80"/>
    </location>
</feature>
<organism evidence="2 3">
    <name type="scientific">Sphingobacterium haloxyli</name>
    <dbReference type="NCBI Taxonomy" id="2100533"/>
    <lineage>
        <taxon>Bacteria</taxon>
        <taxon>Pseudomonadati</taxon>
        <taxon>Bacteroidota</taxon>
        <taxon>Sphingobacteriia</taxon>
        <taxon>Sphingobacteriales</taxon>
        <taxon>Sphingobacteriaceae</taxon>
        <taxon>Sphingobacterium</taxon>
    </lineage>
</organism>
<gene>
    <name evidence="2" type="ORF">C5745_06835</name>
</gene>
<evidence type="ECO:0000313" key="2">
    <source>
        <dbReference type="EMBL" id="PRD48215.1"/>
    </source>
</evidence>
<keyword evidence="1" id="KW-0812">Transmembrane</keyword>
<dbReference type="AlphaFoldDB" id="A0A2S9J610"/>
<keyword evidence="1" id="KW-1133">Transmembrane helix</keyword>